<feature type="compositionally biased region" description="Polar residues" evidence="5">
    <location>
        <begin position="94"/>
        <end position="105"/>
    </location>
</feature>
<protein>
    <recommendedName>
        <fullName evidence="7">NlpC/P60 domain-containing protein</fullName>
    </recommendedName>
</protein>
<dbReference type="PANTHER" id="PTHR47053">
    <property type="entry name" value="MUREIN DD-ENDOPEPTIDASE MEPH-RELATED"/>
    <property type="match status" value="1"/>
</dbReference>
<feature type="region of interest" description="Disordered" evidence="5">
    <location>
        <begin position="155"/>
        <end position="189"/>
    </location>
</feature>
<dbReference type="Gene3D" id="3.90.1720.10">
    <property type="entry name" value="endopeptidase domain like (from Nostoc punctiforme)"/>
    <property type="match status" value="1"/>
</dbReference>
<comment type="similarity">
    <text evidence="1">Belongs to the peptidase C40 family.</text>
</comment>
<feature type="compositionally biased region" description="Basic and acidic residues" evidence="5">
    <location>
        <begin position="121"/>
        <end position="137"/>
    </location>
</feature>
<name>A0ABQ1E3L2_9FIRM</name>
<feature type="compositionally biased region" description="Basic and acidic residues" evidence="5">
    <location>
        <begin position="1"/>
        <end position="14"/>
    </location>
</feature>
<keyword evidence="4" id="KW-0788">Thiol protease</keyword>
<reference evidence="8 9" key="1">
    <citation type="submission" date="2020-06" db="EMBL/GenBank/DDBJ databases">
        <title>Characterization of fructooligosaccharide metabolism and fructooligosaccharide-degrading enzymes in human commensal butyrate producers.</title>
        <authorList>
            <person name="Tanno H."/>
            <person name="Fujii T."/>
            <person name="Hirano K."/>
            <person name="Maeno S."/>
            <person name="Tonozuka T."/>
            <person name="Sakamoto M."/>
            <person name="Ohkuma M."/>
            <person name="Tochio T."/>
            <person name="Endo A."/>
        </authorList>
    </citation>
    <scope>NUCLEOTIDE SEQUENCE [LARGE SCALE GENOMIC DNA]</scope>
    <source>
        <strain evidence="8 9">JCM 31056</strain>
    </source>
</reference>
<dbReference type="Proteomes" id="UP000620147">
    <property type="component" value="Unassembled WGS sequence"/>
</dbReference>
<dbReference type="PANTHER" id="PTHR47053:SF1">
    <property type="entry name" value="MUREIN DD-ENDOPEPTIDASE MEPH-RELATED"/>
    <property type="match status" value="1"/>
</dbReference>
<keyword evidence="6" id="KW-1133">Transmembrane helix</keyword>
<keyword evidence="6" id="KW-0472">Membrane</keyword>
<proteinExistence type="inferred from homology"/>
<keyword evidence="3" id="KW-0378">Hydrolase</keyword>
<keyword evidence="2" id="KW-0645">Protease</keyword>
<feature type="compositionally biased region" description="Basic and acidic residues" evidence="5">
    <location>
        <begin position="79"/>
        <end position="91"/>
    </location>
</feature>
<evidence type="ECO:0000256" key="1">
    <source>
        <dbReference type="ARBA" id="ARBA00007074"/>
    </source>
</evidence>
<dbReference type="RefSeq" id="WP_243183941.1">
    <property type="nucleotide sequence ID" value="NZ_BLYJ01000056.1"/>
</dbReference>
<evidence type="ECO:0000313" key="9">
    <source>
        <dbReference type="Proteomes" id="UP000620147"/>
    </source>
</evidence>
<feature type="transmembrane region" description="Helical" evidence="6">
    <location>
        <begin position="262"/>
        <end position="293"/>
    </location>
</feature>
<dbReference type="EMBL" id="BLYJ01000056">
    <property type="protein sequence ID" value="GFO89552.1"/>
    <property type="molecule type" value="Genomic_DNA"/>
</dbReference>
<evidence type="ECO:0000259" key="7">
    <source>
        <dbReference type="PROSITE" id="PS51935"/>
    </source>
</evidence>
<dbReference type="InterPro" id="IPR038765">
    <property type="entry name" value="Papain-like_cys_pep_sf"/>
</dbReference>
<feature type="domain" description="NlpC/P60" evidence="7">
    <location>
        <begin position="474"/>
        <end position="624"/>
    </location>
</feature>
<feature type="region of interest" description="Disordered" evidence="5">
    <location>
        <begin position="1"/>
        <end position="137"/>
    </location>
</feature>
<evidence type="ECO:0000256" key="3">
    <source>
        <dbReference type="ARBA" id="ARBA00022801"/>
    </source>
</evidence>
<evidence type="ECO:0000256" key="5">
    <source>
        <dbReference type="SAM" id="MobiDB-lite"/>
    </source>
</evidence>
<dbReference type="Pfam" id="PF00877">
    <property type="entry name" value="NLPC_P60"/>
    <property type="match status" value="1"/>
</dbReference>
<sequence>MKEIRTRPKNRDIQTRQTTAFLPKQAVRRQFKNKNDTPEEEQTSPYQEPVERFQTKGQRAAEISSRTAFRSGKALAQKQFDRKFSAAEPKDNGASPSAAVQTEPPQVTRAKQRFRQAQAKKQTEHRRETAATIEKHEAAQVRMDITAIEQQVDLSSFNADMPRHTEQPHTSKRRKSSATAPKEKKPLREQLFTGRQDTAVRQQAAAKAQAQVTARARQRVQQQVMQETTQKTAQTAKRTVKLFERVKKAVIRAGQAVARAAVGLLGGAGALIALILIIGGAAAVIGTPFGVFWSGNDSDAQSVPQAVALINSEFSARINQIQAENPADSVVIHREPDGGSDLSITNWTDVVAVFAVKTAGADADATDVVTIDEERIDLIRTVFWDMNTVSYYVQTIKREDSTETILHITITSKKATDMPDFYHFNKSQREALEEVLKPEYAQMLAELVGTYGGEVTLDEAQIRAMLAAMPKDISERRRAVAEKAYSLLGKVNYFWGGKSSAIGWDSHWGKPTRVTAAGSRTTGTIRPYGLDCSGFVDWVFNNSLGYVIGHGGGAASQHDHCKSISWSEAQPGDLVFYPGDTHVGVFVGKDSNGDPLIIHCASSQNNVVLTGLQGFVSIGRPDCF</sequence>
<keyword evidence="6" id="KW-0812">Transmembrane</keyword>
<evidence type="ECO:0000256" key="2">
    <source>
        <dbReference type="ARBA" id="ARBA00022670"/>
    </source>
</evidence>
<dbReference type="PROSITE" id="PS51935">
    <property type="entry name" value="NLPC_P60"/>
    <property type="match status" value="1"/>
</dbReference>
<comment type="caution">
    <text evidence="8">The sequence shown here is derived from an EMBL/GenBank/DDBJ whole genome shotgun (WGS) entry which is preliminary data.</text>
</comment>
<dbReference type="SUPFAM" id="SSF54001">
    <property type="entry name" value="Cysteine proteinases"/>
    <property type="match status" value="1"/>
</dbReference>
<evidence type="ECO:0000256" key="6">
    <source>
        <dbReference type="SAM" id="Phobius"/>
    </source>
</evidence>
<evidence type="ECO:0000313" key="8">
    <source>
        <dbReference type="EMBL" id="GFO89552.1"/>
    </source>
</evidence>
<dbReference type="InterPro" id="IPR000064">
    <property type="entry name" value="NLP_P60_dom"/>
</dbReference>
<accession>A0ABQ1E3L2</accession>
<gene>
    <name evidence="8" type="ORF">BUFA31_27160</name>
</gene>
<evidence type="ECO:0000256" key="4">
    <source>
        <dbReference type="ARBA" id="ARBA00022807"/>
    </source>
</evidence>
<dbReference type="InterPro" id="IPR051202">
    <property type="entry name" value="Peptidase_C40"/>
</dbReference>
<keyword evidence="9" id="KW-1185">Reference proteome</keyword>
<organism evidence="8 9">
    <name type="scientific">Butyricicoccus faecihominis</name>
    <dbReference type="NCBI Taxonomy" id="1712515"/>
    <lineage>
        <taxon>Bacteria</taxon>
        <taxon>Bacillati</taxon>
        <taxon>Bacillota</taxon>
        <taxon>Clostridia</taxon>
        <taxon>Eubacteriales</taxon>
        <taxon>Butyricicoccaceae</taxon>
        <taxon>Butyricicoccus</taxon>
    </lineage>
</organism>